<evidence type="ECO:0000313" key="1">
    <source>
        <dbReference type="EMBL" id="AJG73949.1"/>
    </source>
</evidence>
<dbReference type="RefSeq" id="WP_001235238.1">
    <property type="nucleotide sequence ID" value="NZ_CP009334.1"/>
</dbReference>
<evidence type="ECO:0000313" key="2">
    <source>
        <dbReference type="EMBL" id="MDR4174697.1"/>
    </source>
</evidence>
<dbReference type="Proteomes" id="UP001181533">
    <property type="component" value="Unassembled WGS sequence"/>
</dbReference>
<dbReference type="AlphaFoldDB" id="A0A0B5N867"/>
<dbReference type="EMBL" id="CP053979">
    <property type="protein sequence ID" value="QKH22582.1"/>
    <property type="molecule type" value="Genomic_DNA"/>
</dbReference>
<geneLocation type="plasmid" evidence="1 4">
    <name>2</name>
</geneLocation>
<organism evidence="3 5">
    <name type="scientific">Bacillus thuringiensis</name>
    <dbReference type="NCBI Taxonomy" id="1428"/>
    <lineage>
        <taxon>Bacteria</taxon>
        <taxon>Bacillati</taxon>
        <taxon>Bacillota</taxon>
        <taxon>Bacilli</taxon>
        <taxon>Bacillales</taxon>
        <taxon>Bacillaceae</taxon>
        <taxon>Bacillus</taxon>
        <taxon>Bacillus cereus group</taxon>
    </lineage>
</organism>
<proteinExistence type="predicted"/>
<keyword evidence="3" id="KW-0614">Plasmid</keyword>
<dbReference type="EMBL" id="CP009334">
    <property type="protein sequence ID" value="AJG73949.1"/>
    <property type="molecule type" value="Genomic_DNA"/>
</dbReference>
<dbReference type="Proteomes" id="UP000501107">
    <property type="component" value="Plasmid unnamed3"/>
</dbReference>
<accession>A0A0B5N867</accession>
<dbReference type="EMBL" id="VKQN01000001">
    <property type="protein sequence ID" value="MDR4174697.1"/>
    <property type="molecule type" value="Genomic_DNA"/>
</dbReference>
<reference evidence="2" key="2">
    <citation type="submission" date="2019-07" db="EMBL/GenBank/DDBJ databases">
        <title>Phylogenomic Reclassification of ATCC Bacillus Strains and Various Taxa within the Genus Bacillus.</title>
        <authorList>
            <person name="Riojas M.A."/>
            <person name="Frank A.M."/>
            <person name="Fenn S.L."/>
            <person name="King S.P."/>
            <person name="Brower S.M."/>
            <person name="Hazbon M.H."/>
        </authorList>
    </citation>
    <scope>NUCLEOTIDE SEQUENCE</scope>
    <source>
        <strain evidence="2">ATCC 35646</strain>
    </source>
</reference>
<reference evidence="1 4" key="1">
    <citation type="journal article" date="2015" name="Genome Announc.">
        <title>Complete genome sequences for 35 biothreat assay-relevant bacillus species.</title>
        <authorList>
            <person name="Johnson S.L."/>
            <person name="Daligault H.E."/>
            <person name="Davenport K.W."/>
            <person name="Jaissle J."/>
            <person name="Frey K.G."/>
            <person name="Ladner J.T."/>
            <person name="Broomall S.M."/>
            <person name="Bishop-Lilly K.A."/>
            <person name="Bruce D.C."/>
            <person name="Gibbons H.S."/>
            <person name="Coyne S.R."/>
            <person name="Lo C.C."/>
            <person name="Meincke L."/>
            <person name="Munk A.C."/>
            <person name="Koroleva G.I."/>
            <person name="Rosenzweig C.N."/>
            <person name="Palacios G.F."/>
            <person name="Redden C.L."/>
            <person name="Minogue T.D."/>
            <person name="Chain P.S."/>
        </authorList>
    </citation>
    <scope>NUCLEOTIDE SEQUENCE [LARGE SCALE GENOMIC DNA]</scope>
    <source>
        <strain evidence="1 4">HD1011</strain>
        <plasmid evidence="1 4">2</plasmid>
    </source>
</reference>
<reference evidence="3 5" key="3">
    <citation type="submission" date="2020-05" db="EMBL/GenBank/DDBJ databases">
        <title>FDA dAtabase for Regulatory Grade micrObial Sequences (FDA-ARGOS): Supporting development and validation of Infectious Disease Dx tests.</title>
        <authorList>
            <person name="Nelson B."/>
            <person name="Plummer A."/>
            <person name="Tallon L."/>
            <person name="Sadzewicz L."/>
            <person name="Zhao X."/>
            <person name="Vavikolanu K."/>
            <person name="Mehta A."/>
            <person name="Aluvathingal J."/>
            <person name="Nadendla S."/>
            <person name="Myers T."/>
            <person name="Yan Y."/>
            <person name="Sichtig H."/>
        </authorList>
    </citation>
    <scope>NUCLEOTIDE SEQUENCE [LARGE SCALE GENOMIC DNA]</scope>
    <source>
        <strain evidence="3 5">FDAARGOS_795</strain>
        <plasmid evidence="3 5">unnamed3</plasmid>
    </source>
</reference>
<protein>
    <submittedName>
        <fullName evidence="3">Uncharacterized protein</fullName>
    </submittedName>
</protein>
<name>A0A0B5N867_BACTU</name>
<evidence type="ECO:0000313" key="3">
    <source>
        <dbReference type="EMBL" id="QKH22582.1"/>
    </source>
</evidence>
<evidence type="ECO:0000313" key="4">
    <source>
        <dbReference type="Proteomes" id="UP000031876"/>
    </source>
</evidence>
<dbReference type="Proteomes" id="UP000031876">
    <property type="component" value="Plasmid 2"/>
</dbReference>
<sequence length="407" mass="48063">MRLEDVLGVDKLENSVEFFYVCLVGKYLKHKGHNLSLENVDVSAFKDTIQHSRYYTYFLYAVENGYVNDVAIDLPPFEEDEHELYGDLYLNSLAEVQPYFYKIEGEQNEKLYINLSDTNVNNQLFLSSQHESVVIEMTAFLHVEGYLNGKRYELYPSIYNVTRDKPQGIVALYYLMMSPLTRQIIKFPLETRYLNSVSYNCWYFLGKEQGLLSTEGYTIPQKQACLQNDKYKVGNVVYFYERNTTDKSSKERKVMHCCIAIVRGITPTSIRLEKVVVNQTRVQKDREFEKQPKDMQELWQHTDLEVRRPSEEFNLTSIGVEYVMSNDPLYYEKYFITPVYDSNEIELYVEQSGIEFTYLMSQIDAVYWVLKDWDIPFDEELYVNTYYKQGNIPLYEKDLLDGFSVDF</sequence>
<gene>
    <name evidence="1" type="ORF">BF38_5998</name>
    <name evidence="2" type="ORF">FO599_00945</name>
    <name evidence="3" type="ORF">FOC89_00905</name>
</gene>
<geneLocation type="plasmid" evidence="3 5">
    <name>unnamed3</name>
</geneLocation>
<dbReference type="KEGG" id="btw:BF38_5998"/>
<evidence type="ECO:0000313" key="5">
    <source>
        <dbReference type="Proteomes" id="UP000501107"/>
    </source>
</evidence>